<dbReference type="Gene3D" id="2.40.160.160">
    <property type="entry name" value="Inverse autotransporter, beta-domain"/>
    <property type="match status" value="1"/>
</dbReference>
<keyword evidence="2" id="KW-1185">Reference proteome</keyword>
<protein>
    <recommendedName>
        <fullName evidence="3">Inverse autotransporter beta-domain domain-containing protein</fullName>
    </recommendedName>
</protein>
<dbReference type="InterPro" id="IPR038177">
    <property type="entry name" value="IAT_beta_sf"/>
</dbReference>
<gene>
    <name evidence="1" type="ORF">RICGR_1456</name>
</gene>
<evidence type="ECO:0000313" key="1">
    <source>
        <dbReference type="EMBL" id="EDP45889.1"/>
    </source>
</evidence>
<comment type="caution">
    <text evidence="1">The sequence shown here is derived from an EMBL/GenBank/DDBJ whole genome shotgun (WGS) entry which is preliminary data.</text>
</comment>
<evidence type="ECO:0008006" key="3">
    <source>
        <dbReference type="Google" id="ProtNLM"/>
    </source>
</evidence>
<dbReference type="eggNOG" id="COG3210">
    <property type="taxonomic scope" value="Bacteria"/>
</dbReference>
<name>A8PQ96_9COXI</name>
<dbReference type="RefSeq" id="WP_006034877.1">
    <property type="nucleotide sequence ID" value="NZ_AAQJ02000001.1"/>
</dbReference>
<dbReference type="AlphaFoldDB" id="A8PQ96"/>
<sequence length="606" mass="64382">MSRKRQGWLFSSLLVAGLSGLMNPAYGAFPLPPRLSGLVLASDYTVGQADAMFPLSGDMSRNLYVDPALSYGTDNQNQFDVGLGYRWITNQAAIVGGYFFGGYSRVDNNARLWIANPGIEAFGSRWDAHLNAYIPMGDRHYTAGTEIVHFFTGHSEFGRVFLMHQYAGSGADIKAGYQLFPHSSLKGYLGSYYFSPAETNNVWGGAAGLEYWLTQGVKLIGSYSYDNLHHSTYAFGIGLEWGGLRAHRADPELEERLTDPVERHVAELGRGSTIPTRLKAKPLLVPRGGMLVIDDIPLRSNIAFFSQTGQPNDANVVNLTLGSCTFENPCGPADFTQANVTTLNDLIPNTQFYFNGGTYTTASSVNLFPGQSVQSRTADYSQLATDPARSTLILPTISLQGNNTLENIILLSNQPTDSSVIVTGGNNIIRGSDIGNSSGPGLNRVAVFDLGATNTLIDNSVLNALRVGVTGRGSSNLVIQNSEINVANNEFNSIDGVRFENTSGSIVNTDIFLENDSAAGGSSNGVFANGGSIVDITNSLISVNNIPSASAIGIQTNGAGTAVTMTGREIVLNSGGSNAITFRSDGSTVTFDGVICSINGGSVVCS</sequence>
<reference evidence="1" key="2">
    <citation type="submission" date="2007-10" db="EMBL/GenBank/DDBJ databases">
        <authorList>
            <person name="Myers G.S."/>
        </authorList>
    </citation>
    <scope>NUCLEOTIDE SEQUENCE [LARGE SCALE GENOMIC DNA]</scope>
</reference>
<evidence type="ECO:0000313" key="2">
    <source>
        <dbReference type="Proteomes" id="UP000054075"/>
    </source>
</evidence>
<dbReference type="EMBL" id="AAQJ02000001">
    <property type="protein sequence ID" value="EDP45889.1"/>
    <property type="molecule type" value="Genomic_DNA"/>
</dbReference>
<reference evidence="1" key="1">
    <citation type="submission" date="2006-04" db="EMBL/GenBank/DDBJ databases">
        <authorList>
            <person name="Seshadri R."/>
            <person name="Federici B.A."/>
        </authorList>
    </citation>
    <scope>NUCLEOTIDE SEQUENCE [LARGE SCALE GENOMIC DNA]</scope>
</reference>
<dbReference type="OrthoDB" id="5647610at2"/>
<proteinExistence type="predicted"/>
<dbReference type="Proteomes" id="UP000054075">
    <property type="component" value="Unassembled WGS sequence"/>
</dbReference>
<accession>A8PQ96</accession>
<dbReference type="STRING" id="59196.RICGR_1456"/>
<organism evidence="1 2">
    <name type="scientific">Rickettsiella grylli</name>
    <dbReference type="NCBI Taxonomy" id="59196"/>
    <lineage>
        <taxon>Bacteria</taxon>
        <taxon>Pseudomonadati</taxon>
        <taxon>Pseudomonadota</taxon>
        <taxon>Gammaproteobacteria</taxon>
        <taxon>Legionellales</taxon>
        <taxon>Coxiellaceae</taxon>
        <taxon>Rickettsiella</taxon>
    </lineage>
</organism>